<organism>
    <name type="scientific">Branchiostoma floridae</name>
    <name type="common">Florida lancelet</name>
    <name type="synonym">Amphioxus</name>
    <dbReference type="NCBI Taxonomy" id="7739"/>
    <lineage>
        <taxon>Eukaryota</taxon>
        <taxon>Metazoa</taxon>
        <taxon>Chordata</taxon>
        <taxon>Cephalochordata</taxon>
        <taxon>Leptocardii</taxon>
        <taxon>Amphioxiformes</taxon>
        <taxon>Branchiostomatidae</taxon>
        <taxon>Branchiostoma</taxon>
    </lineage>
</organism>
<reference evidence="2" key="1">
    <citation type="journal article" date="2008" name="Nature">
        <title>The amphioxus genome and the evolution of the chordate karyotype.</title>
        <authorList>
            <consortium name="US DOE Joint Genome Institute (JGI-PGF)"/>
            <person name="Putnam N.H."/>
            <person name="Butts T."/>
            <person name="Ferrier D.E.K."/>
            <person name="Furlong R.F."/>
            <person name="Hellsten U."/>
            <person name="Kawashima T."/>
            <person name="Robinson-Rechavi M."/>
            <person name="Shoguchi E."/>
            <person name="Terry A."/>
            <person name="Yu J.-K."/>
            <person name="Benito-Gutierrez E.L."/>
            <person name="Dubchak I."/>
            <person name="Garcia-Fernandez J."/>
            <person name="Gibson-Brown J.J."/>
            <person name="Grigoriev I.V."/>
            <person name="Horton A.C."/>
            <person name="de Jong P.J."/>
            <person name="Jurka J."/>
            <person name="Kapitonov V.V."/>
            <person name="Kohara Y."/>
            <person name="Kuroki Y."/>
            <person name="Lindquist E."/>
            <person name="Lucas S."/>
            <person name="Osoegawa K."/>
            <person name="Pennacchio L.A."/>
            <person name="Salamov A.A."/>
            <person name="Satou Y."/>
            <person name="Sauka-Spengler T."/>
            <person name="Schmutz J."/>
            <person name="Shin-I T."/>
            <person name="Toyoda A."/>
            <person name="Bronner-Fraser M."/>
            <person name="Fujiyama A."/>
            <person name="Holland L.Z."/>
            <person name="Holland P.W.H."/>
            <person name="Satoh N."/>
            <person name="Rokhsar D.S."/>
        </authorList>
    </citation>
    <scope>NUCLEOTIDE SEQUENCE [LARGE SCALE GENOMIC DNA]</scope>
    <source>
        <strain evidence="2">S238N-H82</strain>
        <tissue evidence="2">Testes</tissue>
    </source>
</reference>
<evidence type="ECO:0000256" key="1">
    <source>
        <dbReference type="SAM" id="MobiDB-lite"/>
    </source>
</evidence>
<dbReference type="EMBL" id="GG666492">
    <property type="protein sequence ID" value="EEN63068.1"/>
    <property type="molecule type" value="Genomic_DNA"/>
</dbReference>
<feature type="compositionally biased region" description="Basic and acidic residues" evidence="1">
    <location>
        <begin position="372"/>
        <end position="386"/>
    </location>
</feature>
<name>C3Y912_BRAFL</name>
<dbReference type="AlphaFoldDB" id="C3Y912"/>
<proteinExistence type="predicted"/>
<feature type="compositionally biased region" description="Basic and acidic residues" evidence="1">
    <location>
        <begin position="1"/>
        <end position="16"/>
    </location>
</feature>
<evidence type="ECO:0000313" key="2">
    <source>
        <dbReference type="EMBL" id="EEN63068.1"/>
    </source>
</evidence>
<sequence>MERHRGYYGPHVERHTAPTANQDMNSLSVVVLTTVLVAMGAAVEPPNNNGDSERIIGTVSNPIIPKDMNSLSVVVLTTVLVAMGAAVEPPNNNGDSERIIGTVSNPIIPKVNPLQDNIENTLLWAWRAPQEDTVIYPEEPAAFPEGTKSLCQLKELIEGDEEEGTTKRGAMPMQALASGRFGRSSFTKKIPLAALSTGRFGRSVNGLEKMPMGALTAGRFGRSEEHSKGLPLNALMAGRFGRTTGLERDSRSVGGLKKKVPLEALVAGRFGRSGSLAKKVPLEALSAGRFGRSSSLTKKVPLEALASGRFGRSSSLTKKVPLAALVVGRFGRDKSMAPRALRRLGTVSLRMPLAALASGRFGRSAPTEENSDESKQELEARENAREEETEVVSENDGSHGQLQKGPNEDLLTLSAIPRMNSPVSRRRFDFSKLPLAALKTGRFKRQRDSLDGQRDGIVPTEMPDLTEGSAATQR</sequence>
<dbReference type="InParanoid" id="C3Y912"/>
<feature type="region of interest" description="Disordered" evidence="1">
    <location>
        <begin position="360"/>
        <end position="412"/>
    </location>
</feature>
<gene>
    <name evidence="2" type="ORF">BRAFLDRAFT_68153</name>
</gene>
<feature type="region of interest" description="Disordered" evidence="1">
    <location>
        <begin position="1"/>
        <end position="20"/>
    </location>
</feature>
<accession>C3Y912</accession>
<feature type="region of interest" description="Disordered" evidence="1">
    <location>
        <begin position="443"/>
        <end position="474"/>
    </location>
</feature>
<protein>
    <submittedName>
        <fullName evidence="2">Uncharacterized protein</fullName>
    </submittedName>
</protein>